<dbReference type="EMBL" id="HACG01038655">
    <property type="protein sequence ID" value="CEK85520.1"/>
    <property type="molecule type" value="Transcribed_RNA"/>
</dbReference>
<dbReference type="EMBL" id="HACG01038654">
    <property type="protein sequence ID" value="CEK85519.1"/>
    <property type="molecule type" value="Transcribed_RNA"/>
</dbReference>
<feature type="region of interest" description="Disordered" evidence="1">
    <location>
        <begin position="1"/>
        <end position="20"/>
    </location>
</feature>
<sequence length="57" mass="7140">MDTRRQLKMRETQNNHRMEREISESCRDQLLFTFPYFEALVFVSWYSHQDEKIIHTF</sequence>
<gene>
    <name evidence="6" type="primary">ORF148661</name>
    <name evidence="2" type="synonym">ORF148625</name>
    <name evidence="3" type="synonym">ORF148637</name>
    <name evidence="4" type="synonym">ORF148648</name>
    <name evidence="5" type="synonym">ORF148655</name>
</gene>
<accession>A0A0B7B0A0</accession>
<dbReference type="EMBL" id="HACG01038651">
    <property type="protein sequence ID" value="CEK85516.1"/>
    <property type="molecule type" value="Transcribed_RNA"/>
</dbReference>
<evidence type="ECO:0000313" key="3">
    <source>
        <dbReference type="EMBL" id="CEK85516.1"/>
    </source>
</evidence>
<reference evidence="6" key="1">
    <citation type="submission" date="2014-12" db="EMBL/GenBank/DDBJ databases">
        <title>Insight into the proteome of Arion vulgaris.</title>
        <authorList>
            <person name="Aradska J."/>
            <person name="Bulat T."/>
            <person name="Smidak R."/>
            <person name="Sarate P."/>
            <person name="Gangsoo J."/>
            <person name="Sialana F."/>
            <person name="Bilban M."/>
            <person name="Lubec G."/>
        </authorList>
    </citation>
    <scope>NUCLEOTIDE SEQUENCE</scope>
    <source>
        <tissue evidence="6">Skin</tissue>
    </source>
</reference>
<evidence type="ECO:0000313" key="2">
    <source>
        <dbReference type="EMBL" id="CEK85514.1"/>
    </source>
</evidence>
<organism evidence="6">
    <name type="scientific">Arion vulgaris</name>
    <dbReference type="NCBI Taxonomy" id="1028688"/>
    <lineage>
        <taxon>Eukaryota</taxon>
        <taxon>Metazoa</taxon>
        <taxon>Spiralia</taxon>
        <taxon>Lophotrochozoa</taxon>
        <taxon>Mollusca</taxon>
        <taxon>Gastropoda</taxon>
        <taxon>Heterobranchia</taxon>
        <taxon>Euthyneura</taxon>
        <taxon>Panpulmonata</taxon>
        <taxon>Eupulmonata</taxon>
        <taxon>Stylommatophora</taxon>
        <taxon>Helicina</taxon>
        <taxon>Arionoidea</taxon>
        <taxon>Arionidae</taxon>
        <taxon>Arion</taxon>
    </lineage>
</organism>
<name>A0A0B7B0A0_9EUPU</name>
<dbReference type="AlphaFoldDB" id="A0A0B7B0A0"/>
<evidence type="ECO:0000313" key="4">
    <source>
        <dbReference type="EMBL" id="CEK85518.1"/>
    </source>
</evidence>
<dbReference type="EMBL" id="HACG01038649">
    <property type="protein sequence ID" value="CEK85514.1"/>
    <property type="molecule type" value="Transcribed_RNA"/>
</dbReference>
<evidence type="ECO:0000313" key="6">
    <source>
        <dbReference type="EMBL" id="CEK85520.1"/>
    </source>
</evidence>
<proteinExistence type="predicted"/>
<evidence type="ECO:0000313" key="5">
    <source>
        <dbReference type="EMBL" id="CEK85519.1"/>
    </source>
</evidence>
<dbReference type="EMBL" id="HACG01038653">
    <property type="protein sequence ID" value="CEK85518.1"/>
    <property type="molecule type" value="Transcribed_RNA"/>
</dbReference>
<protein>
    <submittedName>
        <fullName evidence="6">Uncharacterized protein</fullName>
    </submittedName>
</protein>
<evidence type="ECO:0000256" key="1">
    <source>
        <dbReference type="SAM" id="MobiDB-lite"/>
    </source>
</evidence>